<name>A0A3A8G9L5_9GAMM</name>
<evidence type="ECO:0000256" key="1">
    <source>
        <dbReference type="SAM" id="Phobius"/>
    </source>
</evidence>
<dbReference type="AlphaFoldDB" id="A0A3A8G9L5"/>
<evidence type="ECO:0000313" key="2">
    <source>
        <dbReference type="EMBL" id="RKG55732.1"/>
    </source>
</evidence>
<feature type="transmembrane region" description="Helical" evidence="1">
    <location>
        <begin position="12"/>
        <end position="32"/>
    </location>
</feature>
<comment type="caution">
    <text evidence="2">The sequence shown here is derived from an EMBL/GenBank/DDBJ whole genome shotgun (WGS) entry which is preliminary data.</text>
</comment>
<keyword evidence="1" id="KW-0812">Transmembrane</keyword>
<dbReference type="EMBL" id="RAXZ01000001">
    <property type="protein sequence ID" value="RKG55732.1"/>
    <property type="molecule type" value="Genomic_DNA"/>
</dbReference>
<accession>A0A3A8G9L5</accession>
<sequence>MTSSNEVDLNKLWLSLMNSAIFMVILIDLLFFKWNIYVKLGFILYLFSANTRNKFVFHYKKSCP</sequence>
<evidence type="ECO:0000313" key="3">
    <source>
        <dbReference type="Proteomes" id="UP000281084"/>
    </source>
</evidence>
<protein>
    <submittedName>
        <fullName evidence="2">Uncharacterized protein</fullName>
    </submittedName>
</protein>
<keyword evidence="1" id="KW-1133">Transmembrane helix</keyword>
<proteinExistence type="predicted"/>
<reference evidence="2 3" key="1">
    <citation type="submission" date="2018-09" db="EMBL/GenBank/DDBJ databases">
        <title>The draft genome of Acinetobacter spp. strains.</title>
        <authorList>
            <person name="Qin J."/>
            <person name="Feng Y."/>
            <person name="Zong Z."/>
        </authorList>
    </citation>
    <scope>NUCLEOTIDE SEQUENCE [LARGE SCALE GENOMIC DNA]</scope>
    <source>
        <strain evidence="2 3">WCHAc060002</strain>
    </source>
</reference>
<dbReference type="Proteomes" id="UP000281084">
    <property type="component" value="Unassembled WGS sequence"/>
</dbReference>
<organism evidence="2 3">
    <name type="scientific">Acinetobacter cumulans</name>
    <dbReference type="NCBI Taxonomy" id="2136182"/>
    <lineage>
        <taxon>Bacteria</taxon>
        <taxon>Pseudomonadati</taxon>
        <taxon>Pseudomonadota</taxon>
        <taxon>Gammaproteobacteria</taxon>
        <taxon>Moraxellales</taxon>
        <taxon>Moraxellaceae</taxon>
        <taxon>Acinetobacter</taxon>
    </lineage>
</organism>
<keyword evidence="1" id="KW-0472">Membrane</keyword>
<gene>
    <name evidence="2" type="ORF">D7V64_01155</name>
</gene>